<dbReference type="GO" id="GO:0015031">
    <property type="term" value="P:protein transport"/>
    <property type="evidence" value="ECO:0007669"/>
    <property type="project" value="UniProtKB-KW"/>
</dbReference>
<comment type="function">
    <text evidence="12">Necessary for flagellar biosynthesis. May be involved in translocation of the flagellum.</text>
</comment>
<dbReference type="InterPro" id="IPR020006">
    <property type="entry name" value="FlhF"/>
</dbReference>
<comment type="subcellular location">
    <subcellularLocation>
        <location evidence="1">Cell membrane</location>
        <topology evidence="1">Peripheral membrane protein</topology>
        <orientation evidence="1">Cytoplasmic side</orientation>
    </subcellularLocation>
</comment>
<evidence type="ECO:0000259" key="15">
    <source>
        <dbReference type="SMART" id="SM00382"/>
    </source>
</evidence>
<evidence type="ECO:0000256" key="9">
    <source>
        <dbReference type="ARBA" id="ARBA00023134"/>
    </source>
</evidence>
<dbReference type="Proteomes" id="UP000320735">
    <property type="component" value="Unassembled WGS sequence"/>
</dbReference>
<dbReference type="Pfam" id="PF00448">
    <property type="entry name" value="SRP54"/>
    <property type="match status" value="1"/>
</dbReference>
<keyword evidence="17" id="KW-0282">Flagellum</keyword>
<feature type="compositionally biased region" description="Pro residues" evidence="14">
    <location>
        <begin position="108"/>
        <end position="120"/>
    </location>
</feature>
<dbReference type="InterPro" id="IPR000897">
    <property type="entry name" value="SRP54_GTPase_dom"/>
</dbReference>
<evidence type="ECO:0000256" key="6">
    <source>
        <dbReference type="ARBA" id="ARBA00022741"/>
    </source>
</evidence>
<dbReference type="SMART" id="SM00382">
    <property type="entry name" value="AAA"/>
    <property type="match status" value="1"/>
</dbReference>
<dbReference type="FunFam" id="3.40.50.300:FF:000695">
    <property type="entry name" value="Flagellar biosynthesis regulator FlhF"/>
    <property type="match status" value="1"/>
</dbReference>
<feature type="domain" description="AAA+ ATPase" evidence="15">
    <location>
        <begin position="242"/>
        <end position="408"/>
    </location>
</feature>
<keyword evidence="17" id="KW-0969">Cilium</keyword>
<dbReference type="GO" id="GO:0006614">
    <property type="term" value="P:SRP-dependent cotranslational protein targeting to membrane"/>
    <property type="evidence" value="ECO:0007669"/>
    <property type="project" value="UniProtKB-UniRule"/>
</dbReference>
<dbReference type="Gene3D" id="3.40.50.300">
    <property type="entry name" value="P-loop containing nucleotide triphosphate hydrolases"/>
    <property type="match status" value="1"/>
</dbReference>
<dbReference type="Gene3D" id="1.20.120.1380">
    <property type="entry name" value="Flagellar FlhF biosynthesis protein, N domain"/>
    <property type="match status" value="1"/>
</dbReference>
<evidence type="ECO:0000256" key="4">
    <source>
        <dbReference type="ARBA" id="ARBA00022448"/>
    </source>
</evidence>
<dbReference type="GO" id="GO:0005886">
    <property type="term" value="C:plasma membrane"/>
    <property type="evidence" value="ECO:0007669"/>
    <property type="project" value="UniProtKB-SubCell"/>
</dbReference>
<keyword evidence="17" id="KW-0966">Cell projection</keyword>
<organism evidence="17 18">
    <name type="scientific">Symmachiella macrocystis</name>
    <dbReference type="NCBI Taxonomy" id="2527985"/>
    <lineage>
        <taxon>Bacteria</taxon>
        <taxon>Pseudomonadati</taxon>
        <taxon>Planctomycetota</taxon>
        <taxon>Planctomycetia</taxon>
        <taxon>Planctomycetales</taxon>
        <taxon>Planctomycetaceae</taxon>
        <taxon>Symmachiella</taxon>
    </lineage>
</organism>
<evidence type="ECO:0000256" key="14">
    <source>
        <dbReference type="SAM" id="MobiDB-lite"/>
    </source>
</evidence>
<keyword evidence="4" id="KW-0813">Transport</keyword>
<keyword evidence="11" id="KW-1006">Bacterial flagellum protein export</keyword>
<name>A0A5C6B4U3_9PLAN</name>
<keyword evidence="18" id="KW-1185">Reference proteome</keyword>
<keyword evidence="8" id="KW-0653">Protein transport</keyword>
<feature type="region of interest" description="Disordered" evidence="14">
    <location>
        <begin position="69"/>
        <end position="152"/>
    </location>
</feature>
<dbReference type="CDD" id="cd17873">
    <property type="entry name" value="FlhF"/>
    <property type="match status" value="1"/>
</dbReference>
<evidence type="ECO:0000256" key="7">
    <source>
        <dbReference type="ARBA" id="ARBA00022795"/>
    </source>
</evidence>
<dbReference type="InterPro" id="IPR027417">
    <property type="entry name" value="P-loop_NTPase"/>
</dbReference>
<dbReference type="GO" id="GO:0005047">
    <property type="term" value="F:signal recognition particle binding"/>
    <property type="evidence" value="ECO:0007669"/>
    <property type="project" value="TreeGrafter"/>
</dbReference>
<accession>A0A5C6B4U3</accession>
<evidence type="ECO:0000256" key="1">
    <source>
        <dbReference type="ARBA" id="ARBA00004413"/>
    </source>
</evidence>
<evidence type="ECO:0000256" key="12">
    <source>
        <dbReference type="ARBA" id="ARBA00025337"/>
    </source>
</evidence>
<evidence type="ECO:0000256" key="3">
    <source>
        <dbReference type="ARBA" id="ARBA00014919"/>
    </source>
</evidence>
<protein>
    <recommendedName>
        <fullName evidence="3 13">Flagellar biosynthesis protein FlhF</fullName>
    </recommendedName>
</protein>
<reference evidence="17 18" key="1">
    <citation type="submission" date="2019-02" db="EMBL/GenBank/DDBJ databases">
        <title>Deep-cultivation of Planctomycetes and their phenomic and genomic characterization uncovers novel biology.</title>
        <authorList>
            <person name="Wiegand S."/>
            <person name="Jogler M."/>
            <person name="Boedeker C."/>
            <person name="Pinto D."/>
            <person name="Vollmers J."/>
            <person name="Rivas-Marin E."/>
            <person name="Kohn T."/>
            <person name="Peeters S.H."/>
            <person name="Heuer A."/>
            <person name="Rast P."/>
            <person name="Oberbeckmann S."/>
            <person name="Bunk B."/>
            <person name="Jeske O."/>
            <person name="Meyerdierks A."/>
            <person name="Storesund J.E."/>
            <person name="Kallscheuer N."/>
            <person name="Luecker S."/>
            <person name="Lage O.M."/>
            <person name="Pohl T."/>
            <person name="Merkel B.J."/>
            <person name="Hornburger P."/>
            <person name="Mueller R.-W."/>
            <person name="Bruemmer F."/>
            <person name="Labrenz M."/>
            <person name="Spormann A.M."/>
            <person name="Op Den Camp H."/>
            <person name="Overmann J."/>
            <person name="Amann R."/>
            <person name="Jetten M.S.M."/>
            <person name="Mascher T."/>
            <person name="Medema M.H."/>
            <person name="Devos D.P."/>
            <person name="Kaster A.-K."/>
            <person name="Ovreas L."/>
            <person name="Rohde M."/>
            <person name="Galperin M.Y."/>
            <person name="Jogler C."/>
        </authorList>
    </citation>
    <scope>NUCLEOTIDE SEQUENCE [LARGE SCALE GENOMIC DNA]</scope>
    <source>
        <strain evidence="17 18">CA54</strain>
    </source>
</reference>
<evidence type="ECO:0000256" key="8">
    <source>
        <dbReference type="ARBA" id="ARBA00022927"/>
    </source>
</evidence>
<feature type="compositionally biased region" description="Low complexity" evidence="14">
    <location>
        <begin position="130"/>
        <end position="152"/>
    </location>
</feature>
<dbReference type="GO" id="GO:0003924">
    <property type="term" value="F:GTPase activity"/>
    <property type="evidence" value="ECO:0007669"/>
    <property type="project" value="UniProtKB-UniRule"/>
</dbReference>
<dbReference type="PANTHER" id="PTHR43134">
    <property type="entry name" value="SIGNAL RECOGNITION PARTICLE RECEPTOR SUBUNIT ALPHA"/>
    <property type="match status" value="1"/>
</dbReference>
<evidence type="ECO:0000256" key="11">
    <source>
        <dbReference type="ARBA" id="ARBA00023225"/>
    </source>
</evidence>
<dbReference type="InterPro" id="IPR047040">
    <property type="entry name" value="FlhF__GTPase_dom"/>
</dbReference>
<dbReference type="RefSeq" id="WP_146373621.1">
    <property type="nucleotide sequence ID" value="NZ_SJPP01000003.1"/>
</dbReference>
<dbReference type="GO" id="GO:0044781">
    <property type="term" value="P:bacterial-type flagellum organization"/>
    <property type="evidence" value="ECO:0007669"/>
    <property type="project" value="UniProtKB-UniRule"/>
</dbReference>
<keyword evidence="5" id="KW-1003">Cell membrane</keyword>
<dbReference type="PANTHER" id="PTHR43134:SF3">
    <property type="entry name" value="FLAGELLAR BIOSYNTHESIS PROTEIN FLHF"/>
    <property type="match status" value="1"/>
</dbReference>
<sequence length="441" mass="47663">MADVRTYRAETMQQALDVVRRELGPEAVILHTREIPQPRFLKWRRTRQRVEVTAGTGVNVRTPAARAVQPAAVASPPKAPIDDGGVSLEIGLSRPSTPEAFGPAPELLSPPPPAPAPTPTPTQERVADMGLPSVVSQPSGSQSAESSPISSQLRSIEQMVKSLSQTAAARRSDEVPSDLFHLYAELIDSEVEDTLAQEMVCRLKAECADEELQDVQLAKARLSQMVQNELHCSGPIRVTPGQRRTVALVGPTGVGKTTTIAKLAANFRLRDGIRMGLVTVDTYRIAAVEQLRTYAEIIDLPMKVVTSPLEMRRAMDELSGLDLVLIDTAGRSPRDEPKIQELQNFLLEAKVDEVHLVMSLVASARSLETTARQFAVAGTTSVILTKLDEAAGMGAMLSAARKIDSPISYLTTGQDVPDDIETAEAERIARLVLGSESLFGK</sequence>
<evidence type="ECO:0000256" key="10">
    <source>
        <dbReference type="ARBA" id="ARBA00023136"/>
    </source>
</evidence>
<gene>
    <name evidence="17" type="primary">flhF</name>
    <name evidence="17" type="ORF">CA54_51660</name>
</gene>
<dbReference type="AlphaFoldDB" id="A0A5C6B4U3"/>
<dbReference type="GO" id="GO:0005525">
    <property type="term" value="F:GTP binding"/>
    <property type="evidence" value="ECO:0007669"/>
    <property type="project" value="UniProtKB-UniRule"/>
</dbReference>
<feature type="domain" description="SRP54-type proteins GTP-binding" evidence="16">
    <location>
        <begin position="243"/>
        <end position="434"/>
    </location>
</feature>
<proteinExistence type="inferred from homology"/>
<keyword evidence="9" id="KW-0342">GTP-binding</keyword>
<dbReference type="EMBL" id="SJPP01000003">
    <property type="protein sequence ID" value="TWU06767.1"/>
    <property type="molecule type" value="Genomic_DNA"/>
</dbReference>
<keyword evidence="6" id="KW-0547">Nucleotide-binding</keyword>
<evidence type="ECO:0000256" key="5">
    <source>
        <dbReference type="ARBA" id="ARBA00022475"/>
    </source>
</evidence>
<dbReference type="InterPro" id="IPR003593">
    <property type="entry name" value="AAA+_ATPase"/>
</dbReference>
<evidence type="ECO:0000256" key="13">
    <source>
        <dbReference type="NCBIfam" id="TIGR03499"/>
    </source>
</evidence>
<dbReference type="NCBIfam" id="TIGR03499">
    <property type="entry name" value="FlhF"/>
    <property type="match status" value="1"/>
</dbReference>
<dbReference type="SMART" id="SM00962">
    <property type="entry name" value="SRP54"/>
    <property type="match status" value="1"/>
</dbReference>
<evidence type="ECO:0000256" key="2">
    <source>
        <dbReference type="ARBA" id="ARBA00008531"/>
    </source>
</evidence>
<keyword evidence="7" id="KW-1005">Bacterial flagellum biogenesis</keyword>
<evidence type="ECO:0000313" key="18">
    <source>
        <dbReference type="Proteomes" id="UP000320735"/>
    </source>
</evidence>
<keyword evidence="10" id="KW-0472">Membrane</keyword>
<dbReference type="OrthoDB" id="9778554at2"/>
<evidence type="ECO:0000259" key="16">
    <source>
        <dbReference type="SMART" id="SM00962"/>
    </source>
</evidence>
<evidence type="ECO:0000313" key="17">
    <source>
        <dbReference type="EMBL" id="TWU06767.1"/>
    </source>
</evidence>
<dbReference type="SUPFAM" id="SSF52540">
    <property type="entry name" value="P-loop containing nucleoside triphosphate hydrolases"/>
    <property type="match status" value="1"/>
</dbReference>
<comment type="caution">
    <text evidence="17">The sequence shown here is derived from an EMBL/GenBank/DDBJ whole genome shotgun (WGS) entry which is preliminary data.</text>
</comment>
<comment type="similarity">
    <text evidence="2">Belongs to the GTP-binding SRP family.</text>
</comment>